<keyword evidence="4" id="KW-1185">Reference proteome</keyword>
<dbReference type="EC" id="2.4.-.-" evidence="3"/>
<feature type="transmembrane region" description="Helical" evidence="1">
    <location>
        <begin position="258"/>
        <end position="282"/>
    </location>
</feature>
<keyword evidence="3" id="KW-0328">Glycosyltransferase</keyword>
<dbReference type="GO" id="GO:0016757">
    <property type="term" value="F:glycosyltransferase activity"/>
    <property type="evidence" value="ECO:0007669"/>
    <property type="project" value="UniProtKB-KW"/>
</dbReference>
<dbReference type="Gene3D" id="3.90.550.10">
    <property type="entry name" value="Spore Coat Polysaccharide Biosynthesis Protein SpsA, Chain A"/>
    <property type="match status" value="1"/>
</dbReference>
<gene>
    <name evidence="3" type="ORF">QO034_15825</name>
</gene>
<organism evidence="3 4">
    <name type="scientific">Sedimentitalea xiamensis</name>
    <dbReference type="NCBI Taxonomy" id="3050037"/>
    <lineage>
        <taxon>Bacteria</taxon>
        <taxon>Pseudomonadati</taxon>
        <taxon>Pseudomonadota</taxon>
        <taxon>Alphaproteobacteria</taxon>
        <taxon>Rhodobacterales</taxon>
        <taxon>Paracoccaceae</taxon>
        <taxon>Sedimentitalea</taxon>
    </lineage>
</organism>
<keyword evidence="1" id="KW-0472">Membrane</keyword>
<evidence type="ECO:0000313" key="4">
    <source>
        <dbReference type="Proteomes" id="UP001227126"/>
    </source>
</evidence>
<evidence type="ECO:0000256" key="1">
    <source>
        <dbReference type="SAM" id="Phobius"/>
    </source>
</evidence>
<evidence type="ECO:0000313" key="3">
    <source>
        <dbReference type="EMBL" id="MDK3074565.1"/>
    </source>
</evidence>
<reference evidence="3 4" key="1">
    <citation type="submission" date="2023-05" db="EMBL/GenBank/DDBJ databases">
        <title>Sedimentitalea sp. nov. JM2-8.</title>
        <authorList>
            <person name="Huang J."/>
        </authorList>
    </citation>
    <scope>NUCLEOTIDE SEQUENCE [LARGE SCALE GENOMIC DNA]</scope>
    <source>
        <strain evidence="3 4">JM2-8</strain>
    </source>
</reference>
<protein>
    <submittedName>
        <fullName evidence="3">Glycosyltransferase family 2 protein</fullName>
        <ecNumber evidence="3">2.4.-.-</ecNumber>
    </submittedName>
</protein>
<comment type="caution">
    <text evidence="3">The sequence shown here is derived from an EMBL/GenBank/DDBJ whole genome shotgun (WGS) entry which is preliminary data.</text>
</comment>
<dbReference type="PANTHER" id="PTHR43179">
    <property type="entry name" value="RHAMNOSYLTRANSFERASE WBBL"/>
    <property type="match status" value="1"/>
</dbReference>
<feature type="domain" description="Glycosyltransferase 2-like" evidence="2">
    <location>
        <begin position="16"/>
        <end position="188"/>
    </location>
</feature>
<dbReference type="InterPro" id="IPR029044">
    <property type="entry name" value="Nucleotide-diphossugar_trans"/>
</dbReference>
<dbReference type="Pfam" id="PF00535">
    <property type="entry name" value="Glycos_transf_2"/>
    <property type="match status" value="1"/>
</dbReference>
<dbReference type="Proteomes" id="UP001227126">
    <property type="component" value="Unassembled WGS sequence"/>
</dbReference>
<keyword evidence="1" id="KW-1133">Transmembrane helix</keyword>
<keyword evidence="3" id="KW-0808">Transferase</keyword>
<accession>A0ABT7FHP4</accession>
<keyword evidence="1" id="KW-0812">Transmembrane</keyword>
<dbReference type="EMBL" id="JASNJE010000021">
    <property type="protein sequence ID" value="MDK3074565.1"/>
    <property type="molecule type" value="Genomic_DNA"/>
</dbReference>
<dbReference type="CDD" id="cd04186">
    <property type="entry name" value="GT_2_like_c"/>
    <property type="match status" value="1"/>
</dbReference>
<sequence>MADPQFDHRLTRMDLSILIISWNTLDMTRACLASVFEGLGGLSAEVIVVDNASDDGTVVMIEAEFPQVRLIRNDRNRGFAAANNQAIAEASGRHVLLLNSDTLVRGDVLPASVAFLDAHPDVGAMGCKVLNIDGSVQENNFDFPTLSRMVAGIVGLRKLGLHRPDPERETDVDVVAGCYMLVRSAVIDRIGGLDEAFFFFGEETDWCRRMRDARWRVVYAPVGEITHHGGGSVKRLNHRRDVMLSEATIRLQRKYNGWAGGAVAFVLIFAFNASRALFWSLLTPVLRSDRARGRAAHFRSVVAMTPATWPGPAQ</sequence>
<dbReference type="PANTHER" id="PTHR43179:SF7">
    <property type="entry name" value="RHAMNOSYLTRANSFERASE WBBL"/>
    <property type="match status" value="1"/>
</dbReference>
<proteinExistence type="predicted"/>
<evidence type="ECO:0000259" key="2">
    <source>
        <dbReference type="Pfam" id="PF00535"/>
    </source>
</evidence>
<dbReference type="InterPro" id="IPR001173">
    <property type="entry name" value="Glyco_trans_2-like"/>
</dbReference>
<dbReference type="SUPFAM" id="SSF53448">
    <property type="entry name" value="Nucleotide-diphospho-sugar transferases"/>
    <property type="match status" value="1"/>
</dbReference>
<name>A0ABT7FHP4_9RHOB</name>